<name>A0A3P7XFF8_9TREM</name>
<dbReference type="EMBL" id="UZAI01002591">
    <property type="protein sequence ID" value="VDO72990.1"/>
    <property type="molecule type" value="Genomic_DNA"/>
</dbReference>
<dbReference type="AlphaFoldDB" id="A0A3P7XFF8"/>
<protein>
    <submittedName>
        <fullName evidence="1">Uncharacterized protein</fullName>
    </submittedName>
</protein>
<evidence type="ECO:0000313" key="1">
    <source>
        <dbReference type="EMBL" id="VDO72990.1"/>
    </source>
</evidence>
<organism evidence="1 2">
    <name type="scientific">Schistosoma margrebowiei</name>
    <dbReference type="NCBI Taxonomy" id="48269"/>
    <lineage>
        <taxon>Eukaryota</taxon>
        <taxon>Metazoa</taxon>
        <taxon>Spiralia</taxon>
        <taxon>Lophotrochozoa</taxon>
        <taxon>Platyhelminthes</taxon>
        <taxon>Trematoda</taxon>
        <taxon>Digenea</taxon>
        <taxon>Strigeidida</taxon>
        <taxon>Schistosomatoidea</taxon>
        <taxon>Schistosomatidae</taxon>
        <taxon>Schistosoma</taxon>
    </lineage>
</organism>
<evidence type="ECO:0000313" key="2">
    <source>
        <dbReference type="Proteomes" id="UP000277204"/>
    </source>
</evidence>
<reference evidence="1 2" key="1">
    <citation type="submission" date="2018-11" db="EMBL/GenBank/DDBJ databases">
        <authorList>
            <consortium name="Pathogen Informatics"/>
        </authorList>
    </citation>
    <scope>NUCLEOTIDE SEQUENCE [LARGE SCALE GENOMIC DNA]</scope>
    <source>
        <strain evidence="1 2">Zambia</strain>
    </source>
</reference>
<gene>
    <name evidence="1" type="ORF">SMRZ_LOCUS6773</name>
</gene>
<accession>A0A3P7XFF8</accession>
<sequence length="104" mass="12168">MNNVLIGTTDTSNSQKYVRVQKIPRKCLNFFWKCCGKHQSLSFPSWWHSMLFDYSTNLWLKAHIKHSISFIQDKKSDLFQTHFTPAHHIDKTPRGCNKKVTTVG</sequence>
<dbReference type="Proteomes" id="UP000277204">
    <property type="component" value="Unassembled WGS sequence"/>
</dbReference>
<proteinExistence type="predicted"/>
<keyword evidence="2" id="KW-1185">Reference proteome</keyword>